<organism evidence="1 2">
    <name type="scientific">Nonomuraea mangrovi</name>
    <dbReference type="NCBI Taxonomy" id="2316207"/>
    <lineage>
        <taxon>Bacteria</taxon>
        <taxon>Bacillati</taxon>
        <taxon>Actinomycetota</taxon>
        <taxon>Actinomycetes</taxon>
        <taxon>Streptosporangiales</taxon>
        <taxon>Streptosporangiaceae</taxon>
        <taxon>Nonomuraea</taxon>
    </lineage>
</organism>
<protein>
    <submittedName>
        <fullName evidence="1">Uncharacterized protein</fullName>
    </submittedName>
</protein>
<evidence type="ECO:0000313" key="2">
    <source>
        <dbReference type="Proteomes" id="UP001597368"/>
    </source>
</evidence>
<dbReference type="Proteomes" id="UP001597368">
    <property type="component" value="Unassembled WGS sequence"/>
</dbReference>
<dbReference type="RefSeq" id="WP_379580929.1">
    <property type="nucleotide sequence ID" value="NZ_JBHUFV010000077.1"/>
</dbReference>
<comment type="caution">
    <text evidence="1">The sequence shown here is derived from an EMBL/GenBank/DDBJ whole genome shotgun (WGS) entry which is preliminary data.</text>
</comment>
<sequence>MELDWPERSRCLTTLTLGQPERARTSWSAALDAFEGVGVPKADEVRARLTVG</sequence>
<dbReference type="EMBL" id="JBHUFV010000077">
    <property type="protein sequence ID" value="MFD1938835.1"/>
    <property type="molecule type" value="Genomic_DNA"/>
</dbReference>
<gene>
    <name evidence="1" type="ORF">ACFSKW_45985</name>
</gene>
<name>A0ABW4TCE8_9ACTN</name>
<evidence type="ECO:0000313" key="1">
    <source>
        <dbReference type="EMBL" id="MFD1938835.1"/>
    </source>
</evidence>
<accession>A0ABW4TCE8</accession>
<reference evidence="2" key="1">
    <citation type="journal article" date="2019" name="Int. J. Syst. Evol. Microbiol.">
        <title>The Global Catalogue of Microorganisms (GCM) 10K type strain sequencing project: providing services to taxonomists for standard genome sequencing and annotation.</title>
        <authorList>
            <consortium name="The Broad Institute Genomics Platform"/>
            <consortium name="The Broad Institute Genome Sequencing Center for Infectious Disease"/>
            <person name="Wu L."/>
            <person name="Ma J."/>
        </authorList>
    </citation>
    <scope>NUCLEOTIDE SEQUENCE [LARGE SCALE GENOMIC DNA]</scope>
    <source>
        <strain evidence="2">ICMP 6774ER</strain>
    </source>
</reference>
<proteinExistence type="predicted"/>
<keyword evidence="2" id="KW-1185">Reference proteome</keyword>